<reference evidence="7 8" key="2">
    <citation type="submission" date="2019-08" db="EMBL/GenBank/DDBJ databases">
        <title>Bacillus genomes from the desert of Cuatro Cienegas, Coahuila.</title>
        <authorList>
            <person name="Olmedo-Alvarez G."/>
        </authorList>
    </citation>
    <scope>NUCLEOTIDE SEQUENCE [LARGE SCALE GENOMIC DNA]</scope>
    <source>
        <strain evidence="4 7">CH88_3T</strain>
        <strain evidence="5 8">CH98b_3T</strain>
    </source>
</reference>
<dbReference type="EMBL" id="VTET01000005">
    <property type="protein sequence ID" value="TYS71970.1"/>
    <property type="molecule type" value="Genomic_DNA"/>
</dbReference>
<dbReference type="EMBL" id="CP020880">
    <property type="protein sequence ID" value="ART75384.1"/>
    <property type="molecule type" value="Genomic_DNA"/>
</dbReference>
<feature type="compositionally biased region" description="Gly residues" evidence="1">
    <location>
        <begin position="55"/>
        <end position="65"/>
    </location>
</feature>
<dbReference type="EMBL" id="VTEU01000015">
    <property type="protein sequence ID" value="TYS54404.1"/>
    <property type="molecule type" value="Genomic_DNA"/>
</dbReference>
<keyword evidence="2" id="KW-0812">Transmembrane</keyword>
<evidence type="ECO:0000313" key="8">
    <source>
        <dbReference type="Proteomes" id="UP000324517"/>
    </source>
</evidence>
<gene>
    <name evidence="3" type="ORF">B4U37_04705</name>
    <name evidence="4" type="ORF">FZC74_20050</name>
    <name evidence="5" type="ORF">FZC75_12525</name>
</gene>
<feature type="transmembrane region" description="Helical" evidence="2">
    <location>
        <begin position="6"/>
        <end position="21"/>
    </location>
</feature>
<evidence type="ECO:0000313" key="7">
    <source>
        <dbReference type="Proteomes" id="UP000323393"/>
    </source>
</evidence>
<name>A0A1Y0CK01_9BACI</name>
<evidence type="ECO:0000256" key="1">
    <source>
        <dbReference type="SAM" id="MobiDB-lite"/>
    </source>
</evidence>
<keyword evidence="2" id="KW-0472">Membrane</keyword>
<dbReference type="Proteomes" id="UP000323393">
    <property type="component" value="Unassembled WGS sequence"/>
</dbReference>
<evidence type="ECO:0000313" key="5">
    <source>
        <dbReference type="EMBL" id="TYS71970.1"/>
    </source>
</evidence>
<sequence>MIWLFIIVPIVLLVGITIYMDKRNKGMGQAPDVNRGNQNIESETTRNQFNQWNNHGGGSDGGGSN</sequence>
<evidence type="ECO:0000256" key="2">
    <source>
        <dbReference type="SAM" id="Phobius"/>
    </source>
</evidence>
<feature type="compositionally biased region" description="Polar residues" evidence="1">
    <location>
        <begin position="35"/>
        <end position="54"/>
    </location>
</feature>
<dbReference type="KEGG" id="bhk:B4U37_04705"/>
<keyword evidence="2" id="KW-1133">Transmembrane helix</keyword>
<proteinExistence type="predicted"/>
<dbReference type="OrthoDB" id="2932644at2"/>
<organism evidence="4 7">
    <name type="scientific">Sutcliffiella horikoshii</name>
    <dbReference type="NCBI Taxonomy" id="79883"/>
    <lineage>
        <taxon>Bacteria</taxon>
        <taxon>Bacillati</taxon>
        <taxon>Bacillota</taxon>
        <taxon>Bacilli</taxon>
        <taxon>Bacillales</taxon>
        <taxon>Bacillaceae</taxon>
        <taxon>Sutcliffiella</taxon>
    </lineage>
</organism>
<accession>A0A1Y0CK01</accession>
<feature type="region of interest" description="Disordered" evidence="1">
    <location>
        <begin position="27"/>
        <end position="65"/>
    </location>
</feature>
<dbReference type="Proteomes" id="UP000195573">
    <property type="component" value="Chromosome"/>
</dbReference>
<evidence type="ECO:0000313" key="6">
    <source>
        <dbReference type="Proteomes" id="UP000195573"/>
    </source>
</evidence>
<dbReference type="AlphaFoldDB" id="A0A1Y0CK01"/>
<reference evidence="3 6" key="1">
    <citation type="submission" date="2017-04" db="EMBL/GenBank/DDBJ databases">
        <title>Complete Genome Sequence of the Bacillus horikoshii 20a strain from Cuatro Cienegas, Coahuila, Mexico.</title>
        <authorList>
            <person name="Zarza E."/>
            <person name="Alcaraz L.D."/>
            <person name="Aguilar-Salinas B."/>
            <person name="Islas A."/>
            <person name="Olmedo-Alvarez G."/>
        </authorList>
    </citation>
    <scope>NUCLEOTIDE SEQUENCE [LARGE SCALE GENOMIC DNA]</scope>
    <source>
        <strain evidence="3 6">20a</strain>
    </source>
</reference>
<evidence type="ECO:0000313" key="4">
    <source>
        <dbReference type="EMBL" id="TYS54404.1"/>
    </source>
</evidence>
<evidence type="ECO:0000313" key="3">
    <source>
        <dbReference type="EMBL" id="ART75384.1"/>
    </source>
</evidence>
<dbReference type="RefSeq" id="WP_010198732.1">
    <property type="nucleotide sequence ID" value="NZ_CP020880.1"/>
</dbReference>
<dbReference type="Proteomes" id="UP000324517">
    <property type="component" value="Unassembled WGS sequence"/>
</dbReference>
<keyword evidence="6" id="KW-1185">Reference proteome</keyword>
<protein>
    <submittedName>
        <fullName evidence="4">Uncharacterized protein</fullName>
    </submittedName>
</protein>
<dbReference type="GeneID" id="96737727"/>